<protein>
    <submittedName>
        <fullName evidence="2">DUF2279 domain-containing protein</fullName>
    </submittedName>
</protein>
<dbReference type="Proteomes" id="UP000321938">
    <property type="component" value="Unassembled WGS sequence"/>
</dbReference>
<dbReference type="RefSeq" id="WP_028871868.1">
    <property type="nucleotide sequence ID" value="NZ_VOSB01000012.1"/>
</dbReference>
<proteinExistence type="predicted"/>
<dbReference type="AlphaFoldDB" id="A0A5C7B778"/>
<keyword evidence="3" id="KW-1185">Reference proteome</keyword>
<comment type="caution">
    <text evidence="2">The sequence shown here is derived from an EMBL/GenBank/DDBJ whole genome shotgun (WGS) entry which is preliminary data.</text>
</comment>
<name>A0A5C7B778_9FLAO</name>
<sequence>MNRYILLFLCCVVTLFANSQAQSQFKFDSFFKPSDTFHKSRRNTIAIAEVSLASLTLIGLDQLWYSDFERSKFKTVNDSDEWLQMDKFGHVFSAYQLGRVGANVLNWAGVNKRDQLIYGATLGFGFLTAVEIFDGYSQEWGFSWSDMAANAAGTGLYIGQELLWDEQRITLKYSFHQTQFANQRPDKLGDGFLEEILKDYNGQTYWLSANVNSFFKESKIPKWFNVAFGYGAEGMLSGRTEDVDNLLINQNRRRQFYLSFDVDLTRIQTKSRVLRTLLDVLNAIKVPAPTISFDRENGVKLHYIYF</sequence>
<dbReference type="EMBL" id="VOSB01000012">
    <property type="protein sequence ID" value="TXE17422.1"/>
    <property type="molecule type" value="Genomic_DNA"/>
</dbReference>
<evidence type="ECO:0000313" key="2">
    <source>
        <dbReference type="EMBL" id="TXE17422.1"/>
    </source>
</evidence>
<reference evidence="2 3" key="1">
    <citation type="submission" date="2019-08" db="EMBL/GenBank/DDBJ databases">
        <title>Genome of Psychroserpens burtonensis ACAM 167.</title>
        <authorList>
            <person name="Bowman J.P."/>
        </authorList>
    </citation>
    <scope>NUCLEOTIDE SEQUENCE [LARGE SCALE GENOMIC DNA]</scope>
    <source>
        <strain evidence="2 3">ACAM 167</strain>
    </source>
</reference>
<feature type="chain" id="PRO_5022936095" evidence="1">
    <location>
        <begin position="22"/>
        <end position="306"/>
    </location>
</feature>
<organism evidence="2 3">
    <name type="scientific">Psychroserpens burtonensis</name>
    <dbReference type="NCBI Taxonomy" id="49278"/>
    <lineage>
        <taxon>Bacteria</taxon>
        <taxon>Pseudomonadati</taxon>
        <taxon>Bacteroidota</taxon>
        <taxon>Flavobacteriia</taxon>
        <taxon>Flavobacteriales</taxon>
        <taxon>Flavobacteriaceae</taxon>
        <taxon>Psychroserpens</taxon>
    </lineage>
</organism>
<evidence type="ECO:0000313" key="3">
    <source>
        <dbReference type="Proteomes" id="UP000321938"/>
    </source>
</evidence>
<feature type="signal peptide" evidence="1">
    <location>
        <begin position="1"/>
        <end position="21"/>
    </location>
</feature>
<dbReference type="OrthoDB" id="9803535at2"/>
<gene>
    <name evidence="2" type="ORF">ES692_09090</name>
</gene>
<evidence type="ECO:0000256" key="1">
    <source>
        <dbReference type="SAM" id="SignalP"/>
    </source>
</evidence>
<dbReference type="InterPro" id="IPR018736">
    <property type="entry name" value="DUF2279_periplasmic_lipo"/>
</dbReference>
<dbReference type="STRING" id="1123037.GCA_000425305_01929"/>
<dbReference type="Pfam" id="PF10043">
    <property type="entry name" value="DUF2279"/>
    <property type="match status" value="1"/>
</dbReference>
<accession>A0A5C7B778</accession>
<keyword evidence="1" id="KW-0732">Signal</keyword>